<reference evidence="1 2" key="1">
    <citation type="submission" date="2019-09" db="EMBL/GenBank/DDBJ databases">
        <authorList>
            <person name="Chandra G."/>
            <person name="Truman W A."/>
        </authorList>
    </citation>
    <scope>NUCLEOTIDE SEQUENCE [LARGE SCALE GENOMIC DNA]</scope>
    <source>
        <strain evidence="1">PS854</strain>
    </source>
</reference>
<protein>
    <submittedName>
        <fullName evidence="1">Uncharacterized protein</fullName>
    </submittedName>
</protein>
<dbReference type="Proteomes" id="UP000327111">
    <property type="component" value="Unassembled WGS sequence"/>
</dbReference>
<evidence type="ECO:0000313" key="1">
    <source>
        <dbReference type="EMBL" id="VVO85782.1"/>
    </source>
</evidence>
<evidence type="ECO:0000313" key="2">
    <source>
        <dbReference type="Proteomes" id="UP000327111"/>
    </source>
</evidence>
<accession>A0A5E7JC61</accession>
<sequence length="123" mass="14087">MSRNRVSHIFGSVHRKAVERCSLMRSTGCLRQFKNANEHDVKAGDGIVSYGQRTVSKDGSIRFGGVHWQNDELKPFAGFIIGVCMGDYWMSHIDIYWPHYPSGEWLLRLHAYEPAKESSTEQQ</sequence>
<dbReference type="AlphaFoldDB" id="A0A5E7JC61"/>
<dbReference type="RefSeq" id="WP_150733420.1">
    <property type="nucleotide sequence ID" value="NZ_CABVIF010000003.1"/>
</dbReference>
<gene>
    <name evidence="1" type="ORF">PS854_02037</name>
</gene>
<name>A0A5E7JC61_PSEFL</name>
<proteinExistence type="predicted"/>
<organism evidence="1 2">
    <name type="scientific">Pseudomonas fluorescens</name>
    <dbReference type="NCBI Taxonomy" id="294"/>
    <lineage>
        <taxon>Bacteria</taxon>
        <taxon>Pseudomonadati</taxon>
        <taxon>Pseudomonadota</taxon>
        <taxon>Gammaproteobacteria</taxon>
        <taxon>Pseudomonadales</taxon>
        <taxon>Pseudomonadaceae</taxon>
        <taxon>Pseudomonas</taxon>
    </lineage>
</organism>
<dbReference type="EMBL" id="CABVIF010000003">
    <property type="protein sequence ID" value="VVO85782.1"/>
    <property type="molecule type" value="Genomic_DNA"/>
</dbReference>